<dbReference type="InterPro" id="IPR011650">
    <property type="entry name" value="Peptidase_M20_dimer"/>
</dbReference>
<dbReference type="InterPro" id="IPR017439">
    <property type="entry name" value="Amidohydrolase"/>
</dbReference>
<evidence type="ECO:0000259" key="2">
    <source>
        <dbReference type="Pfam" id="PF07687"/>
    </source>
</evidence>
<dbReference type="Pfam" id="PF07687">
    <property type="entry name" value="M20_dimer"/>
    <property type="match status" value="1"/>
</dbReference>
<dbReference type="InterPro" id="IPR002933">
    <property type="entry name" value="Peptidase_M20"/>
</dbReference>
<dbReference type="PANTHER" id="PTHR30575:SF0">
    <property type="entry name" value="XAA-ARG DIPEPTIDASE"/>
    <property type="match status" value="1"/>
</dbReference>
<dbReference type="Gene3D" id="3.30.70.360">
    <property type="match status" value="1"/>
</dbReference>
<dbReference type="RefSeq" id="WP_377823573.1">
    <property type="nucleotide sequence ID" value="NZ_JBHSWJ010000002.1"/>
</dbReference>
<dbReference type="Pfam" id="PF01546">
    <property type="entry name" value="Peptidase_M20"/>
    <property type="match status" value="1"/>
</dbReference>
<sequence length="395" mass="40225">MSVVADQALSARVGAELDTRRTGLIELSHAIHADPELGDQEHHAAARCTRMLAGAGFSIAAVVGHPTAFAATYGTGELVVAVCVEYDALPGIGHGCGHNVNAASAVGAALGLAAVADDVGITVLALGTPAEETRGGKVDLIDAGYFDDVALAVMAHAAGEDAVGVGSLALCAWDVTYDGRPAHAAVAPTAGVNALDAMVVAQTAIALARQQLPRDDIVSVIVTSGGTAPNVIPAQSTAVIELRSPTIAGLRQTQARIRACLEAGALAAGCTLSVTPKGHEFADMRQDAFLSSAYQDALRDRGRDVPLREEMGGSTDMGNVSQVVPSIHPMIGYDVQDAVHHTADFASYGTTESADRAVVDAAYGLAAAAVAAATSPVQRDRLLALVAERHAALGH</sequence>
<dbReference type="PANTHER" id="PTHR30575">
    <property type="entry name" value="PEPTIDASE M20"/>
    <property type="match status" value="1"/>
</dbReference>
<protein>
    <recommendedName>
        <fullName evidence="1">Peptidase M20 domain-containing protein 2</fullName>
    </recommendedName>
</protein>
<dbReference type="NCBIfam" id="TIGR01891">
    <property type="entry name" value="amidohydrolases"/>
    <property type="match status" value="1"/>
</dbReference>
<comment type="similarity">
    <text evidence="1">Belongs to the peptidase M20A family.</text>
</comment>
<dbReference type="Gene3D" id="3.40.630.10">
    <property type="entry name" value="Zn peptidases"/>
    <property type="match status" value="1"/>
</dbReference>
<evidence type="ECO:0000256" key="1">
    <source>
        <dbReference type="PIRNR" id="PIRNR037226"/>
    </source>
</evidence>
<comment type="caution">
    <text evidence="3">The sequence shown here is derived from an EMBL/GenBank/DDBJ whole genome shotgun (WGS) entry which is preliminary data.</text>
</comment>
<name>A0ABW2AV46_9MICO</name>
<dbReference type="InterPro" id="IPR052030">
    <property type="entry name" value="Peptidase_M20/M20A_hydrolases"/>
</dbReference>
<keyword evidence="4" id="KW-1185">Reference proteome</keyword>
<feature type="domain" description="Peptidase M20 dimerisation" evidence="2">
    <location>
        <begin position="170"/>
        <end position="264"/>
    </location>
</feature>
<gene>
    <name evidence="3" type="ORF">ACFQBT_14035</name>
</gene>
<dbReference type="InterPro" id="IPR017144">
    <property type="entry name" value="Xaa-Arg_dipeptidase"/>
</dbReference>
<dbReference type="SUPFAM" id="SSF55031">
    <property type="entry name" value="Bacterial exopeptidase dimerisation domain"/>
    <property type="match status" value="1"/>
</dbReference>
<accession>A0ABW2AV46</accession>
<proteinExistence type="inferred from homology"/>
<dbReference type="InterPro" id="IPR036264">
    <property type="entry name" value="Bact_exopeptidase_dim_dom"/>
</dbReference>
<dbReference type="PIRSF" id="PIRSF037226">
    <property type="entry name" value="Amidohydrolase_ACY1L2_prd"/>
    <property type="match status" value="1"/>
</dbReference>
<reference evidence="4" key="1">
    <citation type="journal article" date="2019" name="Int. J. Syst. Evol. Microbiol.">
        <title>The Global Catalogue of Microorganisms (GCM) 10K type strain sequencing project: providing services to taxonomists for standard genome sequencing and annotation.</title>
        <authorList>
            <consortium name="The Broad Institute Genomics Platform"/>
            <consortium name="The Broad Institute Genome Sequencing Center for Infectious Disease"/>
            <person name="Wu L."/>
            <person name="Ma J."/>
        </authorList>
    </citation>
    <scope>NUCLEOTIDE SEQUENCE [LARGE SCALE GENOMIC DNA]</scope>
    <source>
        <strain evidence="4">NBRC 106593</strain>
    </source>
</reference>
<dbReference type="SUPFAM" id="SSF53187">
    <property type="entry name" value="Zn-dependent exopeptidases"/>
    <property type="match status" value="1"/>
</dbReference>
<dbReference type="Proteomes" id="UP001596356">
    <property type="component" value="Unassembled WGS sequence"/>
</dbReference>
<organism evidence="3 4">
    <name type="scientific">Branchiibius cervicis</name>
    <dbReference type="NCBI Taxonomy" id="908252"/>
    <lineage>
        <taxon>Bacteria</taxon>
        <taxon>Bacillati</taxon>
        <taxon>Actinomycetota</taxon>
        <taxon>Actinomycetes</taxon>
        <taxon>Micrococcales</taxon>
        <taxon>Dermacoccaceae</taxon>
        <taxon>Branchiibius</taxon>
    </lineage>
</organism>
<evidence type="ECO:0000313" key="3">
    <source>
        <dbReference type="EMBL" id="MFC6714871.1"/>
    </source>
</evidence>
<evidence type="ECO:0000313" key="4">
    <source>
        <dbReference type="Proteomes" id="UP001596356"/>
    </source>
</evidence>
<dbReference type="EMBL" id="JBHSWJ010000002">
    <property type="protein sequence ID" value="MFC6714871.1"/>
    <property type="molecule type" value="Genomic_DNA"/>
</dbReference>